<evidence type="ECO:0000313" key="3">
    <source>
        <dbReference type="WBParaSite" id="ACRNAN_scaffold141.g17822.t1"/>
    </source>
</evidence>
<dbReference type="AlphaFoldDB" id="A0A914CSQ2"/>
<evidence type="ECO:0000313" key="2">
    <source>
        <dbReference type="Proteomes" id="UP000887540"/>
    </source>
</evidence>
<organism evidence="2 3">
    <name type="scientific">Acrobeloides nanus</name>
    <dbReference type="NCBI Taxonomy" id="290746"/>
    <lineage>
        <taxon>Eukaryota</taxon>
        <taxon>Metazoa</taxon>
        <taxon>Ecdysozoa</taxon>
        <taxon>Nematoda</taxon>
        <taxon>Chromadorea</taxon>
        <taxon>Rhabditida</taxon>
        <taxon>Tylenchina</taxon>
        <taxon>Cephalobomorpha</taxon>
        <taxon>Cephaloboidea</taxon>
        <taxon>Cephalobidae</taxon>
        <taxon>Acrobeloides</taxon>
    </lineage>
</organism>
<dbReference type="WBParaSite" id="ACRNAN_scaffold141.g17822.t1">
    <property type="protein sequence ID" value="ACRNAN_scaffold141.g17822.t1"/>
    <property type="gene ID" value="ACRNAN_scaffold141.g17822"/>
</dbReference>
<keyword evidence="2" id="KW-1185">Reference proteome</keyword>
<keyword evidence="1" id="KW-0175">Coiled coil</keyword>
<dbReference type="Proteomes" id="UP000887540">
    <property type="component" value="Unplaced"/>
</dbReference>
<proteinExistence type="predicted"/>
<protein>
    <submittedName>
        <fullName evidence="3">Uncharacterized protein</fullName>
    </submittedName>
</protein>
<feature type="coiled-coil region" evidence="1">
    <location>
        <begin position="171"/>
        <end position="205"/>
    </location>
</feature>
<accession>A0A914CSQ2</accession>
<dbReference type="Gene3D" id="2.60.210.10">
    <property type="entry name" value="Apoptosis, Tumor Necrosis Factor Receptor Associated Protein 2, Chain A"/>
    <property type="match status" value="1"/>
</dbReference>
<dbReference type="InterPro" id="IPR008974">
    <property type="entry name" value="TRAF-like"/>
</dbReference>
<reference evidence="3" key="1">
    <citation type="submission" date="2022-11" db="UniProtKB">
        <authorList>
            <consortium name="WormBaseParasite"/>
        </authorList>
    </citation>
    <scope>IDENTIFICATION</scope>
</reference>
<evidence type="ECO:0000256" key="1">
    <source>
        <dbReference type="SAM" id="Coils"/>
    </source>
</evidence>
<sequence length="290" mass="34590">MCVYNYRFDEIPQLFIASNILDKRNFEFIWDTERNKVFWTETQIVGQFSWTFSFIPQLFQKEPWVHVSVHCNRDNKNPNWSCAAEFCLAIKENEVAHRDRHYVPKVLHFMRTWSAKQNPWTFYFTSWKNLEENYFTDGKKLNIEGWISVHEAFGANLASILAESDMVNKTIKDLQLTNEDLKFKLNSVTRELNRMTEERDVLAKKLYPLKEHVKEVELKLERYVTEQEHINNHIQSTEERDIIISELQETIKIKDVEIYRVGNQLTELHEMLMNLRIENGNHAGSPVEFL</sequence>
<name>A0A914CSQ2_9BILA</name>